<name>A0A5Q0HFA5_SACSY</name>
<dbReference type="KEGG" id="ssyi:EKG83_15710"/>
<dbReference type="PANTHER" id="PTHR12147">
    <property type="entry name" value="METALLOPEPTIDASE M28 FAMILY MEMBER"/>
    <property type="match status" value="1"/>
</dbReference>
<dbReference type="Pfam" id="PF02225">
    <property type="entry name" value="PA"/>
    <property type="match status" value="1"/>
</dbReference>
<dbReference type="AlphaFoldDB" id="A0A5Q0HFA5"/>
<dbReference type="InterPro" id="IPR003137">
    <property type="entry name" value="PA_domain"/>
</dbReference>
<protein>
    <submittedName>
        <fullName evidence="4">M28 family peptidase</fullName>
    </submittedName>
</protein>
<dbReference type="GO" id="GO:0006508">
    <property type="term" value="P:proteolysis"/>
    <property type="evidence" value="ECO:0007669"/>
    <property type="project" value="InterPro"/>
</dbReference>
<sequence length="456" mass="47381">MRVIAAIMLSILFVPVPVSAASSNTWLAQRLAHSVSTRDAMASVRAFDAAARTGGGNRASGSAGFEMSRAYLESVLKSAGYRVTTQSVPYREFTVDSESLITSAGVRVRVLMAQYGPSARVEGVIARATASGCASADYPPGTAIAVAPSGACTTAAKTVAASEAGARALLVYDPSPVVDSVIRRQAGGTVLPVAFVSQRDAESLSGSGVLELSGRSSDATTVNVFAETAGGRADHVVMAGAHLDSGEDGPGVNDNATSVSALLETAVRLAPHQHRVPNRVRFAFWGAEELINVGSTHYVGTRTPAELAAIRLYLNWELIASPNFVRFVVDGDDSDHPDVGAPAGPPGSGAVEAVLARGYRVQGLPFRTADLNDIRSDQEPFARAGVPVGGAFGGVRGIKTAEEAAVFGGVAGQPYDPCYHQPCDDLSNVHVRALGEAMRAMAWAIGRFAVDDDLSR</sequence>
<feature type="domain" description="Peptidase M28" evidence="3">
    <location>
        <begin position="223"/>
        <end position="442"/>
    </location>
</feature>
<evidence type="ECO:0000259" key="2">
    <source>
        <dbReference type="Pfam" id="PF02225"/>
    </source>
</evidence>
<dbReference type="Gene3D" id="3.50.30.30">
    <property type="match status" value="1"/>
</dbReference>
<dbReference type="OrthoDB" id="345880at2"/>
<feature type="signal peptide" evidence="1">
    <location>
        <begin position="1"/>
        <end position="20"/>
    </location>
</feature>
<dbReference type="Pfam" id="PF04389">
    <property type="entry name" value="Peptidase_M28"/>
    <property type="match status" value="1"/>
</dbReference>
<reference evidence="5" key="1">
    <citation type="journal article" date="2021" name="Curr. Microbiol.">
        <title>Complete genome of nocamycin-producing strain Saccharothrix syringae NRRL B-16468 reveals the biosynthetic potential for secondary metabolites.</title>
        <authorList>
            <person name="Mo X."/>
            <person name="Yang S."/>
        </authorList>
    </citation>
    <scope>NUCLEOTIDE SEQUENCE [LARGE SCALE GENOMIC DNA]</scope>
    <source>
        <strain evidence="5">ATCC 51364 / DSM 43886 / JCM 6844 / KCTC 9398 / NBRC 14523 / NRRL B-16468 / INA 2240</strain>
    </source>
</reference>
<evidence type="ECO:0000313" key="4">
    <source>
        <dbReference type="EMBL" id="QFZ24262.1"/>
    </source>
</evidence>
<organism evidence="4 5">
    <name type="scientific">Saccharothrix syringae</name>
    <name type="common">Nocardiopsis syringae</name>
    <dbReference type="NCBI Taxonomy" id="103733"/>
    <lineage>
        <taxon>Bacteria</taxon>
        <taxon>Bacillati</taxon>
        <taxon>Actinomycetota</taxon>
        <taxon>Actinomycetes</taxon>
        <taxon>Pseudonocardiales</taxon>
        <taxon>Pseudonocardiaceae</taxon>
        <taxon>Saccharothrix</taxon>
    </lineage>
</organism>
<evidence type="ECO:0000259" key="3">
    <source>
        <dbReference type="Pfam" id="PF04389"/>
    </source>
</evidence>
<feature type="domain" description="PA" evidence="2">
    <location>
        <begin position="124"/>
        <end position="204"/>
    </location>
</feature>
<keyword evidence="5" id="KW-1185">Reference proteome</keyword>
<evidence type="ECO:0000256" key="1">
    <source>
        <dbReference type="SAM" id="SignalP"/>
    </source>
</evidence>
<evidence type="ECO:0000313" key="5">
    <source>
        <dbReference type="Proteomes" id="UP000325787"/>
    </source>
</evidence>
<dbReference type="GO" id="GO:0008235">
    <property type="term" value="F:metalloexopeptidase activity"/>
    <property type="evidence" value="ECO:0007669"/>
    <property type="project" value="InterPro"/>
</dbReference>
<keyword evidence="1" id="KW-0732">Signal</keyword>
<proteinExistence type="predicted"/>
<gene>
    <name evidence="4" type="ORF">EKG83_15710</name>
</gene>
<dbReference type="PANTHER" id="PTHR12147:SF26">
    <property type="entry name" value="PEPTIDASE M28 DOMAIN-CONTAINING PROTEIN"/>
    <property type="match status" value="1"/>
</dbReference>
<dbReference type="SUPFAM" id="SSF53187">
    <property type="entry name" value="Zn-dependent exopeptidases"/>
    <property type="match status" value="1"/>
</dbReference>
<dbReference type="Gene3D" id="3.40.630.10">
    <property type="entry name" value="Zn peptidases"/>
    <property type="match status" value="1"/>
</dbReference>
<dbReference type="InterPro" id="IPR045175">
    <property type="entry name" value="M28_fam"/>
</dbReference>
<dbReference type="EMBL" id="CP034550">
    <property type="protein sequence ID" value="QFZ24262.1"/>
    <property type="molecule type" value="Genomic_DNA"/>
</dbReference>
<accession>A0A5Q0HFA5</accession>
<dbReference type="InterPro" id="IPR007484">
    <property type="entry name" value="Peptidase_M28"/>
</dbReference>
<feature type="chain" id="PRO_5025048213" evidence="1">
    <location>
        <begin position="21"/>
        <end position="456"/>
    </location>
</feature>
<dbReference type="Proteomes" id="UP000325787">
    <property type="component" value="Chromosome"/>
</dbReference>